<dbReference type="RefSeq" id="WP_109325177.1">
    <property type="nucleotide sequence ID" value="NZ_CP029352.1"/>
</dbReference>
<dbReference type="AlphaFoldDB" id="A0A2S2CMP9"/>
<dbReference type="Proteomes" id="UP000245629">
    <property type="component" value="Chromosome 1"/>
</dbReference>
<dbReference type="Pfam" id="PF17930">
    <property type="entry name" value="LpxI_N"/>
    <property type="match status" value="1"/>
</dbReference>
<name>A0A2S2CMP9_9PROT</name>
<dbReference type="Gene3D" id="3.40.50.20">
    <property type="match status" value="1"/>
</dbReference>
<dbReference type="Pfam" id="PF06230">
    <property type="entry name" value="LpxI_C"/>
    <property type="match status" value="1"/>
</dbReference>
<reference evidence="4" key="1">
    <citation type="submission" date="2018-05" db="EMBL/GenBank/DDBJ databases">
        <title>Azospirillum thermophila sp. nov., a novel isolated from hot spring.</title>
        <authorList>
            <person name="Zhao Z."/>
        </authorList>
    </citation>
    <scope>NUCLEOTIDE SEQUENCE [LARGE SCALE GENOMIC DNA]</scope>
    <source>
        <strain evidence="4">CFH 70021</strain>
    </source>
</reference>
<accession>A0A2S2CMP9</accession>
<dbReference type="PANTHER" id="PTHR39962:SF1">
    <property type="entry name" value="LPXI FAMILY PROTEIN"/>
    <property type="match status" value="1"/>
</dbReference>
<dbReference type="InterPro" id="IPR043167">
    <property type="entry name" value="LpxI_C_sf"/>
</dbReference>
<gene>
    <name evidence="3" type="ORF">DEW08_05900</name>
</gene>
<feature type="domain" description="LpxI N-terminal" evidence="2">
    <location>
        <begin position="7"/>
        <end position="136"/>
    </location>
</feature>
<dbReference type="PANTHER" id="PTHR39962">
    <property type="entry name" value="BLL4848 PROTEIN"/>
    <property type="match status" value="1"/>
</dbReference>
<evidence type="ECO:0000313" key="3">
    <source>
        <dbReference type="EMBL" id="AWK85761.1"/>
    </source>
</evidence>
<dbReference type="InterPro" id="IPR010415">
    <property type="entry name" value="LpxI_C"/>
</dbReference>
<keyword evidence="4" id="KW-1185">Reference proteome</keyword>
<evidence type="ECO:0000259" key="1">
    <source>
        <dbReference type="Pfam" id="PF06230"/>
    </source>
</evidence>
<dbReference type="OrthoDB" id="9789836at2"/>
<feature type="domain" description="LpxI C-terminal" evidence="1">
    <location>
        <begin position="141"/>
        <end position="270"/>
    </location>
</feature>
<evidence type="ECO:0000259" key="2">
    <source>
        <dbReference type="Pfam" id="PF17930"/>
    </source>
</evidence>
<dbReference type="EMBL" id="CP029352">
    <property type="protein sequence ID" value="AWK85761.1"/>
    <property type="molecule type" value="Genomic_DNA"/>
</dbReference>
<evidence type="ECO:0000313" key="4">
    <source>
        <dbReference type="Proteomes" id="UP000245629"/>
    </source>
</evidence>
<dbReference type="InterPro" id="IPR041255">
    <property type="entry name" value="LpxI_N"/>
</dbReference>
<dbReference type="KEGG" id="azz:DEW08_05900"/>
<proteinExistence type="predicted"/>
<organism evidence="3 4">
    <name type="scientific">Azospirillum thermophilum</name>
    <dbReference type="NCBI Taxonomy" id="2202148"/>
    <lineage>
        <taxon>Bacteria</taxon>
        <taxon>Pseudomonadati</taxon>
        <taxon>Pseudomonadota</taxon>
        <taxon>Alphaproteobacteria</taxon>
        <taxon>Rhodospirillales</taxon>
        <taxon>Azospirillaceae</taxon>
        <taxon>Azospirillum</taxon>
    </lineage>
</organism>
<protein>
    <submittedName>
        <fullName evidence="3">DUF1009 domain-containing protein</fullName>
    </submittedName>
</protein>
<sequence>MADPLPRLAILAGGGTLPARIAAAVRGQGREVFVVAFEGHTDPATVEGVPHLWSRFGAAGTIIQRLHDERVGEVVFAGPVRRPSFTELLPDWRTTRFLARVGTRALGDDGLLRAVVRELEEEGFRVVGLHELLGDLLTRPGPVGRLLPDAEAQRDIERAAQVARTLGAMDVGQGAVVQQGIVLAVEAVEGTDAMLDRCAALRRPGPGGVLVKVRKPQQDRRIDLPTMGVTTVENAARAGLRGIAVEAGGSLLVDRAAVAEAADRLGLFVVGIAVGGEAGSEAGRGFPGGQAAERPA</sequence>
<dbReference type="Gene3D" id="3.40.140.80">
    <property type="match status" value="1"/>
</dbReference>
<dbReference type="InterPro" id="IPR053174">
    <property type="entry name" value="LpxI"/>
</dbReference>